<dbReference type="KEGG" id="mon:G8E03_04700"/>
<dbReference type="AlphaFoldDB" id="A0A6G7VJK5"/>
<organism evidence="1 2">
    <name type="scientific">Pontivivens nitratireducens</name>
    <dbReference type="NCBI Taxonomy" id="2758038"/>
    <lineage>
        <taxon>Bacteria</taxon>
        <taxon>Pseudomonadati</taxon>
        <taxon>Pseudomonadota</taxon>
        <taxon>Alphaproteobacteria</taxon>
        <taxon>Rhodobacterales</taxon>
        <taxon>Paracoccaceae</taxon>
        <taxon>Pontivivens</taxon>
    </lineage>
</organism>
<dbReference type="RefSeq" id="WP_166189207.1">
    <property type="nucleotide sequence ID" value="NZ_CP049811.1"/>
</dbReference>
<dbReference type="Proteomes" id="UP000500791">
    <property type="component" value="Chromosome"/>
</dbReference>
<gene>
    <name evidence="1" type="ORF">G8E03_04700</name>
</gene>
<name>A0A6G7VJK5_9RHOB</name>
<evidence type="ECO:0008006" key="3">
    <source>
        <dbReference type="Google" id="ProtNLM"/>
    </source>
</evidence>
<sequence length="177" mass="18500">MLRSAFIGGLAALSLLGCSEPGVTEYVAPTLDASTIRAVTFTGATVDARTLRADIETPDFDSITVRTEVERAAQNELVWDIGGTRPSRVELVVTDLTFDGGEAGLFGRGVAVMRGTVSLVDAATGAEIVAPIEIFSTGIGWVADGTQPDITQADSGTELTELAEQFVARARRVLLGA</sequence>
<reference evidence="1 2" key="1">
    <citation type="submission" date="2020-03" db="EMBL/GenBank/DDBJ databases">
        <title>Complete genome sequence of Monaibacterium sp. ALG8 with diverse plasmids.</title>
        <authorList>
            <person name="Sun C."/>
        </authorList>
    </citation>
    <scope>NUCLEOTIDE SEQUENCE [LARGE SCALE GENOMIC DNA]</scope>
    <source>
        <strain evidence="1 2">ALG8</strain>
    </source>
</reference>
<dbReference type="PROSITE" id="PS51257">
    <property type="entry name" value="PROKAR_LIPOPROTEIN"/>
    <property type="match status" value="1"/>
</dbReference>
<dbReference type="EMBL" id="CP049811">
    <property type="protein sequence ID" value="QIK40122.1"/>
    <property type="molecule type" value="Genomic_DNA"/>
</dbReference>
<protein>
    <recommendedName>
        <fullName evidence="3">Lipoprotein</fullName>
    </recommendedName>
</protein>
<keyword evidence="2" id="KW-1185">Reference proteome</keyword>
<proteinExistence type="predicted"/>
<evidence type="ECO:0000313" key="2">
    <source>
        <dbReference type="Proteomes" id="UP000500791"/>
    </source>
</evidence>
<accession>A0A6G7VJK5</accession>
<evidence type="ECO:0000313" key="1">
    <source>
        <dbReference type="EMBL" id="QIK40122.1"/>
    </source>
</evidence>